<organism evidence="2 4">
    <name type="scientific">Microthlaspi erraticum</name>
    <dbReference type="NCBI Taxonomy" id="1685480"/>
    <lineage>
        <taxon>Eukaryota</taxon>
        <taxon>Viridiplantae</taxon>
        <taxon>Streptophyta</taxon>
        <taxon>Embryophyta</taxon>
        <taxon>Tracheophyta</taxon>
        <taxon>Spermatophyta</taxon>
        <taxon>Magnoliopsida</taxon>
        <taxon>eudicotyledons</taxon>
        <taxon>Gunneridae</taxon>
        <taxon>Pentapetalae</taxon>
        <taxon>rosids</taxon>
        <taxon>malvids</taxon>
        <taxon>Brassicales</taxon>
        <taxon>Brassicaceae</taxon>
        <taxon>Coluteocarpeae</taxon>
        <taxon>Microthlaspi</taxon>
    </lineage>
</organism>
<evidence type="ECO:0000313" key="3">
    <source>
        <dbReference type="EMBL" id="CAA7050411.1"/>
    </source>
</evidence>
<sequence>MDNRKPVCKCCEWSWEQKVYVIFMHILIVSCSLAACLFITHNDIPMRPAQKFEGFVILSFYINFALLGLGGPDSSSEYDNPASDYFLMECFSHVLGLGLVLFLLYMISPSVSLGVGVPSFVCLIAFSYVCHSAAKEDLQAQPNRRRV</sequence>
<dbReference type="EMBL" id="CACVBM020001449">
    <property type="protein sequence ID" value="CAA7050411.1"/>
    <property type="molecule type" value="Genomic_DNA"/>
</dbReference>
<dbReference type="AlphaFoldDB" id="A0A6D2K471"/>
<proteinExistence type="predicted"/>
<gene>
    <name evidence="2" type="ORF">MERR_LOCUS33678</name>
    <name evidence="3" type="ORF">MERR_LOCUS37646</name>
</gene>
<accession>A0A6D2K471</accession>
<reference evidence="2 4" key="1">
    <citation type="submission" date="2020-01" db="EMBL/GenBank/DDBJ databases">
        <authorList>
            <person name="Mishra B."/>
        </authorList>
    </citation>
    <scope>NUCLEOTIDE SEQUENCE [LARGE SCALE GENOMIC DNA]</scope>
</reference>
<evidence type="ECO:0000313" key="4">
    <source>
        <dbReference type="Proteomes" id="UP000467841"/>
    </source>
</evidence>
<keyword evidence="1" id="KW-0812">Transmembrane</keyword>
<protein>
    <submittedName>
        <fullName evidence="2">Uncharacterized protein</fullName>
    </submittedName>
</protein>
<dbReference type="PROSITE" id="PS51257">
    <property type="entry name" value="PROKAR_LIPOPROTEIN"/>
    <property type="match status" value="1"/>
</dbReference>
<dbReference type="Proteomes" id="UP000467841">
    <property type="component" value="Unassembled WGS sequence"/>
</dbReference>
<keyword evidence="1" id="KW-1133">Transmembrane helix</keyword>
<evidence type="ECO:0000313" key="2">
    <source>
        <dbReference type="EMBL" id="CAA7046443.1"/>
    </source>
</evidence>
<dbReference type="EMBL" id="CACVBM020001347">
    <property type="protein sequence ID" value="CAA7046443.1"/>
    <property type="molecule type" value="Genomic_DNA"/>
</dbReference>
<keyword evidence="1" id="KW-0472">Membrane</keyword>
<feature type="transmembrane region" description="Helical" evidence="1">
    <location>
        <begin position="20"/>
        <end position="40"/>
    </location>
</feature>
<keyword evidence="4" id="KW-1185">Reference proteome</keyword>
<evidence type="ECO:0000256" key="1">
    <source>
        <dbReference type="SAM" id="Phobius"/>
    </source>
</evidence>
<feature type="transmembrane region" description="Helical" evidence="1">
    <location>
        <begin position="111"/>
        <end position="129"/>
    </location>
</feature>
<feature type="transmembrane region" description="Helical" evidence="1">
    <location>
        <begin position="85"/>
        <end position="104"/>
    </location>
</feature>
<feature type="transmembrane region" description="Helical" evidence="1">
    <location>
        <begin position="52"/>
        <end position="70"/>
    </location>
</feature>
<name>A0A6D2K471_9BRAS</name>